<evidence type="ECO:0000313" key="2">
    <source>
        <dbReference type="EMBL" id="EIJ70609.1"/>
    </source>
</evidence>
<evidence type="ECO:0000256" key="1">
    <source>
        <dbReference type="SAM" id="SignalP"/>
    </source>
</evidence>
<gene>
    <name evidence="2" type="ORF">HMPREF1052_1776</name>
</gene>
<dbReference type="PIRSF" id="PIRSF008159">
    <property type="entry name" value="UCP008159_ABC"/>
    <property type="match status" value="1"/>
</dbReference>
<dbReference type="OrthoDB" id="5781652at2"/>
<dbReference type="InterPro" id="IPR016537">
    <property type="entry name" value="UCP008159_ABC"/>
</dbReference>
<sequence>MKKLIFLLSCSIIFLSQNTFAHPHAFIEMKTTPIVKEQKLIGFSMKWLLDRASSSEMLYDLQQAKNDPKEQQKLADEMMNNIVNEHYFSYFYDQKGRKIKYTSKPQNYGLQNSNSQILYYFDLLLTDPIELKNTELTLSTYDSMYYVSMYYDEQKNAVDFSPLPSNCQGKILAPNVDDKTRQYASSLDKTQRDEDFTLGKQFAQKVIILCK</sequence>
<organism evidence="2 3">
    <name type="scientific">Pasteurella bettyae CCUG 2042</name>
    <dbReference type="NCBI Taxonomy" id="1095749"/>
    <lineage>
        <taxon>Bacteria</taxon>
        <taxon>Pseudomonadati</taxon>
        <taxon>Pseudomonadota</taxon>
        <taxon>Gammaproteobacteria</taxon>
        <taxon>Pasteurellales</taxon>
        <taxon>Pasteurellaceae</taxon>
        <taxon>Pasteurella</taxon>
    </lineage>
</organism>
<proteinExistence type="predicted"/>
<protein>
    <submittedName>
        <fullName evidence="2">PF06226 family protein</fullName>
    </submittedName>
</protein>
<dbReference type="EMBL" id="AJSX01000017">
    <property type="protein sequence ID" value="EIJ70609.1"/>
    <property type="molecule type" value="Genomic_DNA"/>
</dbReference>
<dbReference type="AlphaFoldDB" id="I3DFW6"/>
<dbReference type="RefSeq" id="WP_005759721.1">
    <property type="nucleotide sequence ID" value="NZ_AJSX01000017.1"/>
</dbReference>
<name>I3DFW6_9PAST</name>
<feature type="chain" id="PRO_5003670200" evidence="1">
    <location>
        <begin position="22"/>
        <end position="211"/>
    </location>
</feature>
<accession>I3DFW6</accession>
<dbReference type="Pfam" id="PF06226">
    <property type="entry name" value="DUF1007"/>
    <property type="match status" value="1"/>
</dbReference>
<evidence type="ECO:0000313" key="3">
    <source>
        <dbReference type="Proteomes" id="UP000006457"/>
    </source>
</evidence>
<keyword evidence="1" id="KW-0732">Signal</keyword>
<dbReference type="InterPro" id="IPR010412">
    <property type="entry name" value="DUF1007"/>
</dbReference>
<comment type="caution">
    <text evidence="2">The sequence shown here is derived from an EMBL/GenBank/DDBJ whole genome shotgun (WGS) entry which is preliminary data.</text>
</comment>
<reference evidence="2 3" key="1">
    <citation type="submission" date="2012-03" db="EMBL/GenBank/DDBJ databases">
        <authorList>
            <person name="Harkins D.M."/>
            <person name="Madupu R."/>
            <person name="Durkin A.S."/>
            <person name="Torralba M."/>
            <person name="Methe B."/>
            <person name="Sutton G.G."/>
            <person name="Nelson K.E."/>
        </authorList>
    </citation>
    <scope>NUCLEOTIDE SEQUENCE [LARGE SCALE GENOMIC DNA]</scope>
    <source>
        <strain evidence="2 3">CCUG 2042</strain>
    </source>
</reference>
<dbReference type="PATRIC" id="fig|1095749.3.peg.704"/>
<feature type="signal peptide" evidence="1">
    <location>
        <begin position="1"/>
        <end position="21"/>
    </location>
</feature>
<dbReference type="eggNOG" id="COG3683">
    <property type="taxonomic scope" value="Bacteria"/>
</dbReference>
<dbReference type="Proteomes" id="UP000006457">
    <property type="component" value="Unassembled WGS sequence"/>
</dbReference>
<keyword evidence="3" id="KW-1185">Reference proteome</keyword>